<organism evidence="1 2">
    <name type="scientific">Entotheonella factor</name>
    <dbReference type="NCBI Taxonomy" id="1429438"/>
    <lineage>
        <taxon>Bacteria</taxon>
        <taxon>Pseudomonadati</taxon>
        <taxon>Nitrospinota/Tectimicrobiota group</taxon>
        <taxon>Candidatus Tectimicrobiota</taxon>
        <taxon>Candidatus Entotheonellia</taxon>
        <taxon>Candidatus Entotheonellales</taxon>
        <taxon>Candidatus Entotheonellaceae</taxon>
        <taxon>Candidatus Entotheonella</taxon>
    </lineage>
</organism>
<keyword evidence="2" id="KW-1185">Reference proteome</keyword>
<name>W4L5E6_ENTF1</name>
<protein>
    <submittedName>
        <fullName evidence="1">Uncharacterized protein</fullName>
    </submittedName>
</protein>
<dbReference type="EMBL" id="AZHW01001264">
    <property type="protein sequence ID" value="ETW93293.1"/>
    <property type="molecule type" value="Genomic_DNA"/>
</dbReference>
<comment type="caution">
    <text evidence="1">The sequence shown here is derived from an EMBL/GenBank/DDBJ whole genome shotgun (WGS) entry which is preliminary data.</text>
</comment>
<accession>W4L5E6</accession>
<dbReference type="AlphaFoldDB" id="W4L5E6"/>
<sequence length="86" mass="9753">MSEEIPESPQVDRAALHHLVDRIVASNLTTAIYTRLHTRQTQEAYDEEEFDDDARDVVREVINTYSALLSVFQTGANTEDDSDNGR</sequence>
<evidence type="ECO:0000313" key="2">
    <source>
        <dbReference type="Proteomes" id="UP000019141"/>
    </source>
</evidence>
<dbReference type="HOGENOM" id="CLU_2492076_0_0_7"/>
<gene>
    <name evidence="1" type="ORF">ETSY1_39845</name>
</gene>
<reference evidence="1 2" key="1">
    <citation type="journal article" date="2014" name="Nature">
        <title>An environmental bacterial taxon with a large and distinct metabolic repertoire.</title>
        <authorList>
            <person name="Wilson M.C."/>
            <person name="Mori T."/>
            <person name="Ruckert C."/>
            <person name="Uria A.R."/>
            <person name="Helf M.J."/>
            <person name="Takada K."/>
            <person name="Gernert C."/>
            <person name="Steffens U.A."/>
            <person name="Heycke N."/>
            <person name="Schmitt S."/>
            <person name="Rinke C."/>
            <person name="Helfrich E.J."/>
            <person name="Brachmann A.O."/>
            <person name="Gurgui C."/>
            <person name="Wakimoto T."/>
            <person name="Kracht M."/>
            <person name="Crusemann M."/>
            <person name="Hentschel U."/>
            <person name="Abe I."/>
            <person name="Matsunaga S."/>
            <person name="Kalinowski J."/>
            <person name="Takeyama H."/>
            <person name="Piel J."/>
        </authorList>
    </citation>
    <scope>NUCLEOTIDE SEQUENCE [LARGE SCALE GENOMIC DNA]</scope>
    <source>
        <strain evidence="2">TSY1</strain>
    </source>
</reference>
<dbReference type="Proteomes" id="UP000019141">
    <property type="component" value="Unassembled WGS sequence"/>
</dbReference>
<evidence type="ECO:0000313" key="1">
    <source>
        <dbReference type="EMBL" id="ETW93293.1"/>
    </source>
</evidence>
<proteinExistence type="predicted"/>